<evidence type="ECO:0008006" key="4">
    <source>
        <dbReference type="Google" id="ProtNLM"/>
    </source>
</evidence>
<feature type="region of interest" description="Disordered" evidence="1">
    <location>
        <begin position="1"/>
        <end position="20"/>
    </location>
</feature>
<keyword evidence="3" id="KW-1185">Reference proteome</keyword>
<dbReference type="Proteomes" id="UP001151760">
    <property type="component" value="Unassembled WGS sequence"/>
</dbReference>
<dbReference type="PANTHER" id="PTHR11439:SF483">
    <property type="entry name" value="PEPTIDE SYNTHASE GLIP-LIKE, PUTATIVE (AFU_ORTHOLOGUE AFUA_3G12920)-RELATED"/>
    <property type="match status" value="1"/>
</dbReference>
<gene>
    <name evidence="2" type="ORF">Tco_1015584</name>
</gene>
<feature type="compositionally biased region" description="Basic and acidic residues" evidence="1">
    <location>
        <begin position="1"/>
        <end position="10"/>
    </location>
</feature>
<reference evidence="2" key="2">
    <citation type="submission" date="2022-01" db="EMBL/GenBank/DDBJ databases">
        <authorList>
            <person name="Yamashiro T."/>
            <person name="Shiraishi A."/>
            <person name="Satake H."/>
            <person name="Nakayama K."/>
        </authorList>
    </citation>
    <scope>NUCLEOTIDE SEQUENCE</scope>
</reference>
<evidence type="ECO:0000313" key="3">
    <source>
        <dbReference type="Proteomes" id="UP001151760"/>
    </source>
</evidence>
<sequence>MTREKDDRPTARSIDTNNGMNDTNGITPYDKIGLIMYNGVTYNLLFCPTNCLMKEIVLVQFCSNIVFLHDLTLRTVIGAGERRDGGLFYFREMTPTRAFKTTTTIPFDLWHQRLGHPSLEVLKLLPQDKYVADILKKFDFATVKTASTPLEPNKPLLKDEEAEDVDVHLYRSMIGSLMYLTASRPDIIFAVYSPFELEAFSDSDYAGVSLDRKSTIGDYVAAASCCGQVLWIQNQMLDYGFNFMNTRIYIDNESIILRGFREGHSVNAVDYTNVGFGIEVRKGINDDQILNTAKLSFYYLKKLCTASTKEQFWNTAYLKTIKSEKQIHANVDGKVVVVSESSVRRDLYLHDEDGEDKCGWNTEIAQSGGSPLKVGDETVHKEWGHSVVRDATTASSFEAQQEVLTLGRVGEDSMEHHIELMDNVPNTPYDSPLTGVNTPGSDKGSLELNELMDLVYKLSQRETEFRYKECIQTGEEKFEDSGRISDKTEEFNADGVGTASIPETVSTTAPKTPPKTTTIFDDENVTMTMAQTLIKMKEEKAKEKGVTFKDKTKGKVQGDAQIERDAKVALRLQAALDEELRKKENKNERGCYRRGSSIMRKENEELIKFTDNPFMDDRDQAKDMDVYKLTIADGSSSYHRDTQAFLRRLDRQDLNDLYRLVQERFQDHSLEGQGLLLWGDLRMMLYPDRKDEVWMNQLDWKFLRWTLHESCGVHTLFIDGTPMEINMLVEKKYPLIKELLEKMLNL</sequence>
<evidence type="ECO:0000256" key="1">
    <source>
        <dbReference type="SAM" id="MobiDB-lite"/>
    </source>
</evidence>
<reference evidence="2" key="1">
    <citation type="journal article" date="2022" name="Int. J. Mol. Sci.">
        <title>Draft Genome of Tanacetum Coccineum: Genomic Comparison of Closely Related Tanacetum-Family Plants.</title>
        <authorList>
            <person name="Yamashiro T."/>
            <person name="Shiraishi A."/>
            <person name="Nakayama K."/>
            <person name="Satake H."/>
        </authorList>
    </citation>
    <scope>NUCLEOTIDE SEQUENCE</scope>
</reference>
<dbReference type="EMBL" id="BQNB010017515">
    <property type="protein sequence ID" value="GJT64104.1"/>
    <property type="molecule type" value="Genomic_DNA"/>
</dbReference>
<organism evidence="2 3">
    <name type="scientific">Tanacetum coccineum</name>
    <dbReference type="NCBI Taxonomy" id="301880"/>
    <lineage>
        <taxon>Eukaryota</taxon>
        <taxon>Viridiplantae</taxon>
        <taxon>Streptophyta</taxon>
        <taxon>Embryophyta</taxon>
        <taxon>Tracheophyta</taxon>
        <taxon>Spermatophyta</taxon>
        <taxon>Magnoliopsida</taxon>
        <taxon>eudicotyledons</taxon>
        <taxon>Gunneridae</taxon>
        <taxon>Pentapetalae</taxon>
        <taxon>asterids</taxon>
        <taxon>campanulids</taxon>
        <taxon>Asterales</taxon>
        <taxon>Asteraceae</taxon>
        <taxon>Asteroideae</taxon>
        <taxon>Anthemideae</taxon>
        <taxon>Anthemidinae</taxon>
        <taxon>Tanacetum</taxon>
    </lineage>
</organism>
<protein>
    <recommendedName>
        <fullName evidence="4">GAG-pre-integrase domain-containing protein</fullName>
    </recommendedName>
</protein>
<proteinExistence type="predicted"/>
<evidence type="ECO:0000313" key="2">
    <source>
        <dbReference type="EMBL" id="GJT64104.1"/>
    </source>
</evidence>
<dbReference type="PANTHER" id="PTHR11439">
    <property type="entry name" value="GAG-POL-RELATED RETROTRANSPOSON"/>
    <property type="match status" value="1"/>
</dbReference>
<name>A0ABQ5FLU8_9ASTR</name>
<accession>A0ABQ5FLU8</accession>
<comment type="caution">
    <text evidence="2">The sequence shown here is derived from an EMBL/GenBank/DDBJ whole genome shotgun (WGS) entry which is preliminary data.</text>
</comment>